<gene>
    <name evidence="2" type="ORF">MONBRDRAFT_24101</name>
</gene>
<dbReference type="AlphaFoldDB" id="A9UVE0"/>
<dbReference type="InterPro" id="IPR011990">
    <property type="entry name" value="TPR-like_helical_dom_sf"/>
</dbReference>
<dbReference type="GeneID" id="5889714"/>
<organism evidence="2 3">
    <name type="scientific">Monosiga brevicollis</name>
    <name type="common">Choanoflagellate</name>
    <dbReference type="NCBI Taxonomy" id="81824"/>
    <lineage>
        <taxon>Eukaryota</taxon>
        <taxon>Choanoflagellata</taxon>
        <taxon>Craspedida</taxon>
        <taxon>Salpingoecidae</taxon>
        <taxon>Monosiga</taxon>
    </lineage>
</organism>
<dbReference type="InParanoid" id="A9UVE0"/>
<dbReference type="SUPFAM" id="SSF48452">
    <property type="entry name" value="TPR-like"/>
    <property type="match status" value="1"/>
</dbReference>
<dbReference type="GO" id="GO:0051087">
    <property type="term" value="F:protein-folding chaperone binding"/>
    <property type="evidence" value="ECO:0007669"/>
    <property type="project" value="InterPro"/>
</dbReference>
<evidence type="ECO:0000313" key="2">
    <source>
        <dbReference type="EMBL" id="EDQ90382.1"/>
    </source>
</evidence>
<dbReference type="Pfam" id="PF14559">
    <property type="entry name" value="TPR_19"/>
    <property type="match status" value="1"/>
</dbReference>
<evidence type="ECO:0000313" key="3">
    <source>
        <dbReference type="Proteomes" id="UP000001357"/>
    </source>
</evidence>
<reference evidence="2 3" key="1">
    <citation type="journal article" date="2008" name="Nature">
        <title>The genome of the choanoflagellate Monosiga brevicollis and the origin of metazoans.</title>
        <authorList>
            <consortium name="JGI Sequencing"/>
            <person name="King N."/>
            <person name="Westbrook M.J."/>
            <person name="Young S.L."/>
            <person name="Kuo A."/>
            <person name="Abedin M."/>
            <person name="Chapman J."/>
            <person name="Fairclough S."/>
            <person name="Hellsten U."/>
            <person name="Isogai Y."/>
            <person name="Letunic I."/>
            <person name="Marr M."/>
            <person name="Pincus D."/>
            <person name="Putnam N."/>
            <person name="Rokas A."/>
            <person name="Wright K.J."/>
            <person name="Zuzow R."/>
            <person name="Dirks W."/>
            <person name="Good M."/>
            <person name="Goodstein D."/>
            <person name="Lemons D."/>
            <person name="Li W."/>
            <person name="Lyons J.B."/>
            <person name="Morris A."/>
            <person name="Nichols S."/>
            <person name="Richter D.J."/>
            <person name="Salamov A."/>
            <person name="Bork P."/>
            <person name="Lim W.A."/>
            <person name="Manning G."/>
            <person name="Miller W.T."/>
            <person name="McGinnis W."/>
            <person name="Shapiro H."/>
            <person name="Tjian R."/>
            <person name="Grigoriev I.V."/>
            <person name="Rokhsar D."/>
        </authorList>
    </citation>
    <scope>NUCLEOTIDE SEQUENCE [LARGE SCALE GENOMIC DNA]</scope>
    <source>
        <strain evidence="3">MX1 / ATCC 50154</strain>
    </source>
</reference>
<dbReference type="STRING" id="81824.A9UVE0"/>
<dbReference type="KEGG" id="mbr:MONBRDRAFT_24101"/>
<evidence type="ECO:0000256" key="1">
    <source>
        <dbReference type="SAM" id="MobiDB-lite"/>
    </source>
</evidence>
<protein>
    <submittedName>
        <fullName evidence="2">TPR repeat-containing protein</fullName>
    </submittedName>
</protein>
<dbReference type="EMBL" id="CH991547">
    <property type="protein sequence ID" value="EDQ90382.1"/>
    <property type="molecule type" value="Genomic_DNA"/>
</dbReference>
<dbReference type="InterPro" id="IPR044563">
    <property type="entry name" value="Sgt1-like"/>
</dbReference>
<dbReference type="RefSeq" id="XP_001744433.1">
    <property type="nucleotide sequence ID" value="XM_001744381.1"/>
</dbReference>
<dbReference type="Gene3D" id="1.25.40.10">
    <property type="entry name" value="Tetratricopeptide repeat domain"/>
    <property type="match status" value="1"/>
</dbReference>
<accession>A9UVE0</accession>
<proteinExistence type="predicted"/>
<dbReference type="Proteomes" id="UP000001357">
    <property type="component" value="Unassembled WGS sequence"/>
</dbReference>
<feature type="non-terminal residue" evidence="2">
    <location>
        <position position="143"/>
    </location>
</feature>
<sequence length="143" mass="15577">MASLDEANRLAVEGDLARALEQYTTLIDEDDTNAELLLKRASVYSSSHKFTEALQDVKSACAAAPKDPRCFAQLAKLYEQMKQPKAALEAYASYTAAGGDVQAIQEGLRRCQQQAGVDSAPQVPPPTTFQPNAQAAPKQDWYQ</sequence>
<keyword evidence="3" id="KW-1185">Reference proteome</keyword>
<name>A9UVE0_MONBE</name>
<feature type="region of interest" description="Disordered" evidence="1">
    <location>
        <begin position="112"/>
        <end position="143"/>
    </location>
</feature>
<dbReference type="PANTHER" id="PTHR45862">
    <property type="entry name" value="PROTEIN SGT1 HOMOLOG"/>
    <property type="match status" value="1"/>
</dbReference>